<keyword evidence="9" id="KW-0456">Lyase</keyword>
<dbReference type="GO" id="GO:0016491">
    <property type="term" value="F:oxidoreductase activity"/>
    <property type="evidence" value="ECO:0007669"/>
    <property type="project" value="InterPro"/>
</dbReference>
<comment type="similarity">
    <text evidence="2">Belongs to the sterol desaturase family.</text>
</comment>
<evidence type="ECO:0000256" key="5">
    <source>
        <dbReference type="ARBA" id="ARBA00022824"/>
    </source>
</evidence>
<feature type="transmembrane region" description="Helical" evidence="11">
    <location>
        <begin position="12"/>
        <end position="29"/>
    </location>
</feature>
<dbReference type="GO" id="GO:0071771">
    <property type="term" value="F:aldehyde oxygenase (deformylating) activity"/>
    <property type="evidence" value="ECO:0007669"/>
    <property type="project" value="UniProtKB-EC"/>
</dbReference>
<accession>A0A6V7PTC8</accession>
<keyword evidence="6" id="KW-0521">NADP</keyword>
<dbReference type="GO" id="GO:0005789">
    <property type="term" value="C:endoplasmic reticulum membrane"/>
    <property type="evidence" value="ECO:0007669"/>
    <property type="project" value="UniProtKB-SubCell"/>
</dbReference>
<dbReference type="AlphaFoldDB" id="A0A6V7PTC8"/>
<evidence type="ECO:0000313" key="13">
    <source>
        <dbReference type="EMBL" id="CAD1834122.1"/>
    </source>
</evidence>
<sequence length="291" mass="32828">MGFIGSDDFYMMFAPVVVYWAYSGMYEVLSSRAEKYRLHSRKEEETKNLASKKDVVKGVLLQQAIQAAIAFTVLQVCDRGLSYSISSFFLFLLYQFLFKPLRSRSNRCCFCRRRKPAAFSSRTRTAIPRRDVRLRCVAVLHPPVHALQQAVVPPVPLLAPPRGGAVRVRRAVQPPGGRVVTETLAGAVAYFISGMSPRTAAFFFSVATVKGIDDHCGLMLPWNPFHAVFRNNTAYHDIHHQLAGSKCNFSQPFFVMWDRILGTYAPYTLERREGGGFEARLVRKDKVGHDS</sequence>
<evidence type="ECO:0000256" key="7">
    <source>
        <dbReference type="ARBA" id="ARBA00022989"/>
    </source>
</evidence>
<keyword evidence="8 11" id="KW-0472">Membrane</keyword>
<feature type="transmembrane region" description="Helical" evidence="11">
    <location>
        <begin position="80"/>
        <end position="97"/>
    </location>
</feature>
<dbReference type="GO" id="GO:0005506">
    <property type="term" value="F:iron ion binding"/>
    <property type="evidence" value="ECO:0007669"/>
    <property type="project" value="InterPro"/>
</dbReference>
<organism evidence="13">
    <name type="scientific">Ananas comosus var. bracteatus</name>
    <name type="common">red pineapple</name>
    <dbReference type="NCBI Taxonomy" id="296719"/>
    <lineage>
        <taxon>Eukaryota</taxon>
        <taxon>Viridiplantae</taxon>
        <taxon>Streptophyta</taxon>
        <taxon>Embryophyta</taxon>
        <taxon>Tracheophyta</taxon>
        <taxon>Spermatophyta</taxon>
        <taxon>Magnoliopsida</taxon>
        <taxon>Liliopsida</taxon>
        <taxon>Poales</taxon>
        <taxon>Bromeliaceae</taxon>
        <taxon>Bromelioideae</taxon>
        <taxon>Ananas</taxon>
    </lineage>
</organism>
<evidence type="ECO:0000256" key="10">
    <source>
        <dbReference type="ARBA" id="ARBA00047909"/>
    </source>
</evidence>
<keyword evidence="5" id="KW-0256">Endoplasmic reticulum</keyword>
<evidence type="ECO:0000259" key="12">
    <source>
        <dbReference type="Pfam" id="PF04116"/>
    </source>
</evidence>
<keyword evidence="7 11" id="KW-1133">Transmembrane helix</keyword>
<evidence type="ECO:0000256" key="6">
    <source>
        <dbReference type="ARBA" id="ARBA00022857"/>
    </source>
</evidence>
<evidence type="ECO:0000256" key="9">
    <source>
        <dbReference type="ARBA" id="ARBA00023239"/>
    </source>
</evidence>
<dbReference type="InterPro" id="IPR050307">
    <property type="entry name" value="Sterol_Desaturase_Related"/>
</dbReference>
<protein>
    <recommendedName>
        <fullName evidence="3">aldehyde oxygenase (deformylating)</fullName>
        <ecNumber evidence="3">4.1.99.5</ecNumber>
    </recommendedName>
</protein>
<dbReference type="EC" id="4.1.99.5" evidence="3"/>
<dbReference type="PANTHER" id="PTHR11863">
    <property type="entry name" value="STEROL DESATURASE"/>
    <property type="match status" value="1"/>
</dbReference>
<feature type="domain" description="Fatty acid hydroxylase" evidence="12">
    <location>
        <begin position="180"/>
        <end position="263"/>
    </location>
</feature>
<dbReference type="Pfam" id="PF04116">
    <property type="entry name" value="FA_hydroxylase"/>
    <property type="match status" value="1"/>
</dbReference>
<name>A0A6V7PTC8_ANACO</name>
<evidence type="ECO:0000256" key="4">
    <source>
        <dbReference type="ARBA" id="ARBA00022692"/>
    </source>
</evidence>
<dbReference type="GO" id="GO:0008610">
    <property type="term" value="P:lipid biosynthetic process"/>
    <property type="evidence" value="ECO:0007669"/>
    <property type="project" value="InterPro"/>
</dbReference>
<proteinExistence type="inferred from homology"/>
<evidence type="ECO:0000256" key="8">
    <source>
        <dbReference type="ARBA" id="ARBA00023136"/>
    </source>
</evidence>
<comment type="subcellular location">
    <subcellularLocation>
        <location evidence="1">Endoplasmic reticulum membrane</location>
        <topology evidence="1">Multi-pass membrane protein</topology>
    </subcellularLocation>
</comment>
<evidence type="ECO:0000256" key="11">
    <source>
        <dbReference type="SAM" id="Phobius"/>
    </source>
</evidence>
<dbReference type="InterPro" id="IPR006694">
    <property type="entry name" value="Fatty_acid_hydroxylase"/>
</dbReference>
<evidence type="ECO:0000256" key="1">
    <source>
        <dbReference type="ARBA" id="ARBA00004477"/>
    </source>
</evidence>
<evidence type="ECO:0000256" key="2">
    <source>
        <dbReference type="ARBA" id="ARBA00009324"/>
    </source>
</evidence>
<comment type="catalytic activity">
    <reaction evidence="10">
        <text>a long-chain fatty aldehyde + 2 NADPH + O2 + H(+) = a long-chain alkane + formate + 2 NADP(+) + H2O</text>
        <dbReference type="Rhea" id="RHEA:21440"/>
        <dbReference type="ChEBI" id="CHEBI:15377"/>
        <dbReference type="ChEBI" id="CHEBI:15378"/>
        <dbReference type="ChEBI" id="CHEBI:15379"/>
        <dbReference type="ChEBI" id="CHEBI:15740"/>
        <dbReference type="ChEBI" id="CHEBI:17176"/>
        <dbReference type="ChEBI" id="CHEBI:57783"/>
        <dbReference type="ChEBI" id="CHEBI:58349"/>
        <dbReference type="ChEBI" id="CHEBI:83563"/>
        <dbReference type="EC" id="4.1.99.5"/>
    </reaction>
</comment>
<dbReference type="EMBL" id="LR862152">
    <property type="protein sequence ID" value="CAD1834122.1"/>
    <property type="molecule type" value="Genomic_DNA"/>
</dbReference>
<gene>
    <name evidence="13" type="ORF">CB5_LOCUS17333</name>
</gene>
<keyword evidence="4 11" id="KW-0812">Transmembrane</keyword>
<evidence type="ECO:0000256" key="3">
    <source>
        <dbReference type="ARBA" id="ARBA00013146"/>
    </source>
</evidence>
<reference evidence="13" key="1">
    <citation type="submission" date="2020-07" db="EMBL/GenBank/DDBJ databases">
        <authorList>
            <person name="Lin J."/>
        </authorList>
    </citation>
    <scope>NUCLEOTIDE SEQUENCE</scope>
</reference>